<dbReference type="InterPro" id="IPR011623">
    <property type="entry name" value="7TMR_DISM_rcpt_extracell_dom1"/>
</dbReference>
<dbReference type="PANTHER" id="PTHR44688">
    <property type="entry name" value="DNA-BINDING TRANSCRIPTIONAL ACTIVATOR DEVR_DOSR"/>
    <property type="match status" value="1"/>
</dbReference>
<dbReference type="InterPro" id="IPR016032">
    <property type="entry name" value="Sig_transdc_resp-reg_C-effctor"/>
</dbReference>
<dbReference type="EMBL" id="BAABCY010000022">
    <property type="protein sequence ID" value="GAA3559666.1"/>
    <property type="molecule type" value="Genomic_DNA"/>
</dbReference>
<evidence type="ECO:0000259" key="6">
    <source>
        <dbReference type="PROSITE" id="PS50043"/>
    </source>
</evidence>
<dbReference type="Gene3D" id="1.10.10.10">
    <property type="entry name" value="Winged helix-like DNA-binding domain superfamily/Winged helix DNA-binding domain"/>
    <property type="match status" value="1"/>
</dbReference>
<gene>
    <name evidence="7" type="ORF">GCM10022395_08240</name>
</gene>
<name>A0ABP6X0Q3_9FLAO</name>
<feature type="transmembrane region" description="Helical" evidence="5">
    <location>
        <begin position="321"/>
        <end position="340"/>
    </location>
</feature>
<sequence length="450" mass="51812">MFLKLLNKYLCLGVLFITLNGISQNVFIHHDVNKAHTHKTITSANFTPLTSTLNNGLNNGLYWLKINNLNDHTVQIPNAHITEVKAYQGTSLLEISDHEKFVTFRTYNTSPVYVRVDTDKEAFIPLNIKPTTLFNYEEKKTNIFNGIYYGFALVVAITNLLYFLNFKDTTFLYYALFVITITISFIYSDGMFRLLGMSKEISDILLAVDHTLAAIFGALFATNYLQIQNYKSKLAIFTFGYTMLLITILLSYIGSSNFYLFVILESMAFALVSIYWVKGVLLFKQNMFIKLFVIAYVFILLLGIDFYLLKLYAVSFININASHVKIAGYIEMLLLSYAVIYRMKILQLENDTMRNSLNEYTKELELLSLELKQQKTENKKPFEDPLLSFRENEILQLIGEGKSNKEIAETLHISINTVKYHIKNLYEKLGINSRKEVLTLTTPIKKHVNP</sequence>
<proteinExistence type="predicted"/>
<keyword evidence="1" id="KW-0805">Transcription regulation</keyword>
<dbReference type="InterPro" id="IPR000792">
    <property type="entry name" value="Tscrpt_reg_LuxR_C"/>
</dbReference>
<dbReference type="PROSITE" id="PS00622">
    <property type="entry name" value="HTH_LUXR_1"/>
    <property type="match status" value="1"/>
</dbReference>
<dbReference type="Proteomes" id="UP001500954">
    <property type="component" value="Unassembled WGS sequence"/>
</dbReference>
<evidence type="ECO:0000256" key="4">
    <source>
        <dbReference type="SAM" id="Coils"/>
    </source>
</evidence>
<dbReference type="PANTHER" id="PTHR44688:SF16">
    <property type="entry name" value="DNA-BINDING TRANSCRIPTIONAL ACTIVATOR DEVR_DOSR"/>
    <property type="match status" value="1"/>
</dbReference>
<protein>
    <recommendedName>
        <fullName evidence="6">HTH luxR-type domain-containing protein</fullName>
    </recommendedName>
</protein>
<evidence type="ECO:0000313" key="8">
    <source>
        <dbReference type="Proteomes" id="UP001500954"/>
    </source>
</evidence>
<feature type="transmembrane region" description="Helical" evidence="5">
    <location>
        <begin position="289"/>
        <end position="309"/>
    </location>
</feature>
<accession>A0ABP6X0Q3</accession>
<keyword evidence="2" id="KW-0238">DNA-binding</keyword>
<dbReference type="RefSeq" id="WP_345004557.1">
    <property type="nucleotide sequence ID" value="NZ_BAABCY010000022.1"/>
</dbReference>
<evidence type="ECO:0000256" key="2">
    <source>
        <dbReference type="ARBA" id="ARBA00023125"/>
    </source>
</evidence>
<organism evidence="7 8">
    <name type="scientific">Snuella lapsa</name>
    <dbReference type="NCBI Taxonomy" id="870481"/>
    <lineage>
        <taxon>Bacteria</taxon>
        <taxon>Pseudomonadati</taxon>
        <taxon>Bacteroidota</taxon>
        <taxon>Flavobacteriia</taxon>
        <taxon>Flavobacteriales</taxon>
        <taxon>Flavobacteriaceae</taxon>
        <taxon>Snuella</taxon>
    </lineage>
</organism>
<feature type="transmembrane region" description="Helical" evidence="5">
    <location>
        <begin position="234"/>
        <end position="252"/>
    </location>
</feature>
<dbReference type="SUPFAM" id="SSF46894">
    <property type="entry name" value="C-terminal effector domain of the bipartite response regulators"/>
    <property type="match status" value="1"/>
</dbReference>
<dbReference type="CDD" id="cd06170">
    <property type="entry name" value="LuxR_C_like"/>
    <property type="match status" value="1"/>
</dbReference>
<reference evidence="8" key="1">
    <citation type="journal article" date="2019" name="Int. J. Syst. Evol. Microbiol.">
        <title>The Global Catalogue of Microorganisms (GCM) 10K type strain sequencing project: providing services to taxonomists for standard genome sequencing and annotation.</title>
        <authorList>
            <consortium name="The Broad Institute Genomics Platform"/>
            <consortium name="The Broad Institute Genome Sequencing Center for Infectious Disease"/>
            <person name="Wu L."/>
            <person name="Ma J."/>
        </authorList>
    </citation>
    <scope>NUCLEOTIDE SEQUENCE [LARGE SCALE GENOMIC DNA]</scope>
    <source>
        <strain evidence="8">JCM 17111</strain>
    </source>
</reference>
<keyword evidence="8" id="KW-1185">Reference proteome</keyword>
<dbReference type="Pfam" id="PF00196">
    <property type="entry name" value="GerE"/>
    <property type="match status" value="1"/>
</dbReference>
<feature type="transmembrane region" description="Helical" evidence="5">
    <location>
        <begin position="258"/>
        <end position="277"/>
    </location>
</feature>
<feature type="transmembrane region" description="Helical" evidence="5">
    <location>
        <begin position="171"/>
        <end position="192"/>
    </location>
</feature>
<keyword evidence="5" id="KW-0812">Transmembrane</keyword>
<feature type="domain" description="HTH luxR-type" evidence="6">
    <location>
        <begin position="380"/>
        <end position="445"/>
    </location>
</feature>
<dbReference type="SMART" id="SM00421">
    <property type="entry name" value="HTH_LUXR"/>
    <property type="match status" value="1"/>
</dbReference>
<comment type="caution">
    <text evidence="7">The sequence shown here is derived from an EMBL/GenBank/DDBJ whole genome shotgun (WGS) entry which is preliminary data.</text>
</comment>
<feature type="coiled-coil region" evidence="4">
    <location>
        <begin position="343"/>
        <end position="377"/>
    </location>
</feature>
<keyword evidence="5" id="KW-1133">Transmembrane helix</keyword>
<evidence type="ECO:0000256" key="5">
    <source>
        <dbReference type="SAM" id="Phobius"/>
    </source>
</evidence>
<keyword evidence="4" id="KW-0175">Coiled coil</keyword>
<evidence type="ECO:0000256" key="3">
    <source>
        <dbReference type="ARBA" id="ARBA00023163"/>
    </source>
</evidence>
<evidence type="ECO:0000256" key="1">
    <source>
        <dbReference type="ARBA" id="ARBA00023015"/>
    </source>
</evidence>
<keyword evidence="3" id="KW-0804">Transcription</keyword>
<keyword evidence="5" id="KW-0472">Membrane</keyword>
<feature type="transmembrane region" description="Helical" evidence="5">
    <location>
        <begin position="146"/>
        <end position="164"/>
    </location>
</feature>
<dbReference type="Pfam" id="PF07695">
    <property type="entry name" value="7TMR-DISM_7TM"/>
    <property type="match status" value="1"/>
</dbReference>
<dbReference type="InterPro" id="IPR036388">
    <property type="entry name" value="WH-like_DNA-bd_sf"/>
</dbReference>
<feature type="transmembrane region" description="Helical" evidence="5">
    <location>
        <begin position="204"/>
        <end position="222"/>
    </location>
</feature>
<evidence type="ECO:0000313" key="7">
    <source>
        <dbReference type="EMBL" id="GAA3559666.1"/>
    </source>
</evidence>
<dbReference type="PROSITE" id="PS50043">
    <property type="entry name" value="HTH_LUXR_2"/>
    <property type="match status" value="1"/>
</dbReference>
<dbReference type="PRINTS" id="PR00038">
    <property type="entry name" value="HTHLUXR"/>
</dbReference>